<dbReference type="PROSITE" id="PS51257">
    <property type="entry name" value="PROKAR_LIPOPROTEIN"/>
    <property type="match status" value="1"/>
</dbReference>
<feature type="chain" id="PRO_5026117146" description="VWFA domain-containing protein" evidence="1">
    <location>
        <begin position="22"/>
        <end position="943"/>
    </location>
</feature>
<feature type="signal peptide" evidence="1">
    <location>
        <begin position="1"/>
        <end position="21"/>
    </location>
</feature>
<keyword evidence="4" id="KW-1185">Reference proteome</keyword>
<accession>A0A6F8PKF5</accession>
<keyword evidence="1" id="KW-0732">Signal</keyword>
<proteinExistence type="predicted"/>
<dbReference type="InterPro" id="IPR002035">
    <property type="entry name" value="VWF_A"/>
</dbReference>
<reference evidence="4" key="1">
    <citation type="submission" date="2019-11" db="EMBL/GenBank/DDBJ databases">
        <title>Isolation and characterization of two novel species in the genus Thiomicrorhabdus.</title>
        <authorList>
            <person name="Mochizuki J."/>
            <person name="Kojima H."/>
            <person name="Fukui M."/>
        </authorList>
    </citation>
    <scope>NUCLEOTIDE SEQUENCE [LARGE SCALE GENOMIC DNA]</scope>
    <source>
        <strain evidence="4">AkT22</strain>
    </source>
</reference>
<evidence type="ECO:0000256" key="1">
    <source>
        <dbReference type="SAM" id="SignalP"/>
    </source>
</evidence>
<dbReference type="EMBL" id="AP021888">
    <property type="protein sequence ID" value="BBP42537.1"/>
    <property type="molecule type" value="Genomic_DNA"/>
</dbReference>
<evidence type="ECO:0000313" key="3">
    <source>
        <dbReference type="EMBL" id="BBP42537.1"/>
    </source>
</evidence>
<dbReference type="SUPFAM" id="SSF53300">
    <property type="entry name" value="vWA-like"/>
    <property type="match status" value="1"/>
</dbReference>
<dbReference type="Proteomes" id="UP000501466">
    <property type="component" value="Chromosome"/>
</dbReference>
<name>A0A6F8PKF5_9GAMM</name>
<dbReference type="AlphaFoldDB" id="A0A6F8PKF5"/>
<dbReference type="InterPro" id="IPR036465">
    <property type="entry name" value="vWFA_dom_sf"/>
</dbReference>
<dbReference type="RefSeq" id="WP_173290051.1">
    <property type="nucleotide sequence ID" value="NZ_AP021888.1"/>
</dbReference>
<gene>
    <name evidence="3" type="ORF">THMIRHAT_02830</name>
</gene>
<protein>
    <recommendedName>
        <fullName evidence="2">VWFA domain-containing protein</fullName>
    </recommendedName>
</protein>
<feature type="domain" description="VWFA" evidence="2">
    <location>
        <begin position="665"/>
        <end position="875"/>
    </location>
</feature>
<evidence type="ECO:0000259" key="2">
    <source>
        <dbReference type="PROSITE" id="PS50234"/>
    </source>
</evidence>
<dbReference type="KEGG" id="tzo:THMIRHAT_02830"/>
<organism evidence="3 4">
    <name type="scientific">Thiosulfativibrio zosterae</name>
    <dbReference type="NCBI Taxonomy" id="2675053"/>
    <lineage>
        <taxon>Bacteria</taxon>
        <taxon>Pseudomonadati</taxon>
        <taxon>Pseudomonadota</taxon>
        <taxon>Gammaproteobacteria</taxon>
        <taxon>Thiotrichales</taxon>
        <taxon>Piscirickettsiaceae</taxon>
        <taxon>Thiosulfativibrio</taxon>
    </lineage>
</organism>
<dbReference type="PROSITE" id="PS50234">
    <property type="entry name" value="VWFA"/>
    <property type="match status" value="1"/>
</dbReference>
<dbReference type="Gene3D" id="3.40.50.410">
    <property type="entry name" value="von Willebrand factor, type A domain"/>
    <property type="match status" value="1"/>
</dbReference>
<evidence type="ECO:0000313" key="4">
    <source>
        <dbReference type="Proteomes" id="UP000501466"/>
    </source>
</evidence>
<sequence length="943" mass="99862">MQLPFSKLALTLAVTTSLTLAACSGGGGSADPTSSILNGYLVDSGIEGVNYACGNLTGVTDVEGKFEFDSTECSQVEFSIGGIYLGARGITSLAPEQRLYIHDLLGVSLEQSSSDDRVVALLRLIQTLDEDGDASNGIVISQTTLDALSGVDLNLSQTLTETELTTVAQVVDKPLVTEATAIAHYEETLRTDLGSAIYTIDTVAPIAPKIDSEIYANGDFKVVEVVGEVGATVLLNGQSTGVMIGDDRVAEIRLDAAAENQAVDYEVSLQDSLGQISEPVQVAVIKDTVAPSALVFVNTPPSIINTASQIITVQGEPGVNLLNGNEVLGIVPSSGILSIALNLTGEDGLKQFSLSLQDLAGNSSSVTQLSIALDTVAPNQAQIEILTGLVNGKLPLNVIGEPGSQVWVNGSLVGTVSSSGQLSLGLENPRQSYFETFEVLLKDAAGNASIASVFTTTFQRAQLNSQYTYYMPQNVQQILSPQAYTDTILLQTGPAATPSLITGAFLQVDMSGVSDAKAFVRSFAESLRQISGVTSLHNLTWRPTITTADNRLEALYAISTSDLQTSTSLAYAVIDQFKTTQGALTSISPSSLSTTDFYLRLSAVKSTNGDDFLNWAVIPQSAYVVNQTLVENSVSIQNLALNSTSLSEGSQTLNVSSAMTSNQADFVFVIDDSGSTSPYQEALASAVSVVTNRLQQADITFSAAVLTTSTQVEDSQCATTTAVDANRVVCSQGILDNISSLQQQLLVGNDGFGIETGIFNAEYALKSIALGDAVDGVLTLKGMPKSAETPLSIVILSDESSQYSYRANQAFNPVQNLFVSRGYKVFSIVQPTDLNRLSDPNGQYDDLAFATGGLTADVNQTQDYKVMMSDFSHTLIARFGVALPQQNILASTLRVQLNGVNVPSQVVDGINGWQYFPDTQRLVLSGEYVPNIGDDLKVIYSHQ</sequence>